<gene>
    <name evidence="1" type="ORF">BA70_10225</name>
</gene>
<dbReference type="InterPro" id="IPR024042">
    <property type="entry name" value="TM1646-like_dom_sf"/>
</dbReference>
<dbReference type="RefSeq" id="WP_034324518.1">
    <property type="nucleotide sequence ID" value="NZ_JOTP01000029.1"/>
</dbReference>
<name>A0A081L7J3_9BACI</name>
<proteinExistence type="predicted"/>
<dbReference type="Pfam" id="PF03885">
    <property type="entry name" value="DUF327"/>
    <property type="match status" value="1"/>
</dbReference>
<dbReference type="InterPro" id="IPR005585">
    <property type="entry name" value="DUF327"/>
</dbReference>
<keyword evidence="2" id="KW-1185">Reference proteome</keyword>
<dbReference type="eggNOG" id="COG1728">
    <property type="taxonomic scope" value="Bacteria"/>
</dbReference>
<dbReference type="OrthoDB" id="1680946at2"/>
<accession>A0A081L7J3</accession>
<comment type="caution">
    <text evidence="1">The sequence shown here is derived from an EMBL/GenBank/DDBJ whole genome shotgun (WGS) entry which is preliminary data.</text>
</comment>
<organism evidence="1 2">
    <name type="scientific">Bacillus zhangzhouensis</name>
    <dbReference type="NCBI Taxonomy" id="1178540"/>
    <lineage>
        <taxon>Bacteria</taxon>
        <taxon>Bacillati</taxon>
        <taxon>Bacillota</taxon>
        <taxon>Bacilli</taxon>
        <taxon>Bacillales</taxon>
        <taxon>Bacillaceae</taxon>
        <taxon>Bacillus</taxon>
    </lineage>
</organism>
<dbReference type="AlphaFoldDB" id="A0A081L7J3"/>
<sequence length="146" mass="16640">MKINQDMRLLLEKRELQAIKGGQTSASFKASMETQGGKMRLEQLTIMLSDIEVFGKKLTKSRNLKDLARFKGLVKRFVKETVDNGLNVETSRSFDLYGNTRTLALVKALDEKLIELTEDMMDQEKPSIDLLERIGEIKGLLINLYT</sequence>
<reference evidence="1 2" key="1">
    <citation type="submission" date="2012-09" db="EMBL/GenBank/DDBJ databases">
        <title>Genome Sequence of Bacillus sp. DW5-4.</title>
        <authorList>
            <person name="Lai Q."/>
            <person name="Liu Y."/>
            <person name="Shao Z."/>
        </authorList>
    </citation>
    <scope>NUCLEOTIDE SEQUENCE [LARGE SCALE GENOMIC DNA]</scope>
    <source>
        <strain evidence="1 2">DW5-4</strain>
    </source>
</reference>
<evidence type="ECO:0008006" key="3">
    <source>
        <dbReference type="Google" id="ProtNLM"/>
    </source>
</evidence>
<dbReference type="Gene3D" id="1.20.120.490">
    <property type="entry name" value="Hypothetical protein TM1646-like domain"/>
    <property type="match status" value="1"/>
</dbReference>
<evidence type="ECO:0000313" key="2">
    <source>
        <dbReference type="Proteomes" id="UP000028091"/>
    </source>
</evidence>
<protein>
    <recommendedName>
        <fullName evidence="3">DUF327 domain-containing protein</fullName>
    </recommendedName>
</protein>
<dbReference type="SUPFAM" id="SSF158397">
    <property type="entry name" value="TM1646-like"/>
    <property type="match status" value="1"/>
</dbReference>
<dbReference type="EMBL" id="JOTP01000029">
    <property type="protein sequence ID" value="KEP25219.1"/>
    <property type="molecule type" value="Genomic_DNA"/>
</dbReference>
<dbReference type="Proteomes" id="UP000028091">
    <property type="component" value="Unassembled WGS sequence"/>
</dbReference>
<evidence type="ECO:0000313" key="1">
    <source>
        <dbReference type="EMBL" id="KEP25219.1"/>
    </source>
</evidence>